<comment type="caution">
    <text evidence="3">The sequence shown here is derived from an EMBL/GenBank/DDBJ whole genome shotgun (WGS) entry which is preliminary data.</text>
</comment>
<dbReference type="PANTHER" id="PTHR11895">
    <property type="entry name" value="TRANSAMIDASE"/>
    <property type="match status" value="1"/>
</dbReference>
<dbReference type="GO" id="GO:0003824">
    <property type="term" value="F:catalytic activity"/>
    <property type="evidence" value="ECO:0007669"/>
    <property type="project" value="InterPro"/>
</dbReference>
<protein>
    <submittedName>
        <fullName evidence="3">Amidase</fullName>
    </submittedName>
</protein>
<evidence type="ECO:0000256" key="1">
    <source>
        <dbReference type="SAM" id="MobiDB-lite"/>
    </source>
</evidence>
<keyword evidence="4" id="KW-1185">Reference proteome</keyword>
<dbReference type="InterPro" id="IPR020556">
    <property type="entry name" value="Amidase_CS"/>
</dbReference>
<dbReference type="InterPro" id="IPR023631">
    <property type="entry name" value="Amidase_dom"/>
</dbReference>
<dbReference type="AlphaFoldDB" id="A0A9X2Y6B5"/>
<dbReference type="Gene3D" id="3.90.1300.10">
    <property type="entry name" value="Amidase signature (AS) domain"/>
    <property type="match status" value="1"/>
</dbReference>
<dbReference type="PANTHER" id="PTHR11895:SF176">
    <property type="entry name" value="AMIDASE AMID-RELATED"/>
    <property type="match status" value="1"/>
</dbReference>
<reference evidence="3" key="1">
    <citation type="submission" date="2020-07" db="EMBL/GenBank/DDBJ databases">
        <authorList>
            <person name="Pettersson B.M.F."/>
            <person name="Behra P.R.K."/>
            <person name="Ramesh M."/>
            <person name="Das S."/>
            <person name="Dasgupta S."/>
            <person name="Kirsebom L.A."/>
        </authorList>
    </citation>
    <scope>NUCLEOTIDE SEQUENCE</scope>
    <source>
        <strain evidence="3">DSM 44615</strain>
    </source>
</reference>
<dbReference type="InterPro" id="IPR036928">
    <property type="entry name" value="AS_sf"/>
</dbReference>
<dbReference type="SUPFAM" id="SSF75304">
    <property type="entry name" value="Amidase signature (AS) enzymes"/>
    <property type="match status" value="1"/>
</dbReference>
<dbReference type="RefSeq" id="WP_264010936.1">
    <property type="nucleotide sequence ID" value="NZ_JACKSJ010000020.1"/>
</dbReference>
<evidence type="ECO:0000259" key="2">
    <source>
        <dbReference type="Pfam" id="PF01425"/>
    </source>
</evidence>
<dbReference type="InterPro" id="IPR000120">
    <property type="entry name" value="Amidase"/>
</dbReference>
<dbReference type="Proteomes" id="UP001140293">
    <property type="component" value="Unassembled WGS sequence"/>
</dbReference>
<dbReference type="PROSITE" id="PS00571">
    <property type="entry name" value="AMIDASES"/>
    <property type="match status" value="1"/>
</dbReference>
<accession>A0A9X2Y6B5</accession>
<organism evidence="3 4">
    <name type="scientific">[Mycobacterium] manitobense</name>
    <dbReference type="NCBI Taxonomy" id="190147"/>
    <lineage>
        <taxon>Bacteria</taxon>
        <taxon>Bacillati</taxon>
        <taxon>Actinomycetota</taxon>
        <taxon>Actinomycetes</taxon>
        <taxon>Mycobacteriales</taxon>
        <taxon>Mycobacteriaceae</taxon>
        <taxon>Mycolicibacterium</taxon>
    </lineage>
</organism>
<feature type="region of interest" description="Disordered" evidence="1">
    <location>
        <begin position="144"/>
        <end position="168"/>
    </location>
</feature>
<dbReference type="Pfam" id="PF01425">
    <property type="entry name" value="Amidase"/>
    <property type="match status" value="1"/>
</dbReference>
<name>A0A9X2Y6B5_9MYCO</name>
<evidence type="ECO:0000313" key="3">
    <source>
        <dbReference type="EMBL" id="MCV7168743.1"/>
    </source>
</evidence>
<sequence>MTDTADTDVLNGYFRDRDINSLAEDLRNRRVTSVELVGHSLAAIARLNPILNAFTSVGADNAMAGAERADDELARGRDRGPLHGIPVSVKDLIDIAGQVTTRGSKVHRHRPAEHDAECVRRLRAAGAVIVGKNVLHEFAYGATGDRSAHGASRNPSDPTRISGGSSGGGAAATAAGMVPLAVGTDTAGSVRVPAALCGVVGFKPAYGAIRTRGVHPLAPSLDHVGIFAGTSADAALGYAVMAGTVQPLGKASARVGWLDPSCIGPTDPAVTATVRAALEVAGLLSDDVVRLPFRAGELFSVLSVLQASEAYAEHADDLTGRRDDIDPEVVDRLIRGRQMSAWEYLRADRARDELRSATAELFRRFDVIAMPTVPTVATDVDQRAHVIDGEAVEVRSALLSLTCPWNLTGQPAVSLPVGGVSGLPVGLQLITATGREHMMFGVADAVEGALR</sequence>
<dbReference type="EMBL" id="JACKSJ010000020">
    <property type="protein sequence ID" value="MCV7168743.1"/>
    <property type="molecule type" value="Genomic_DNA"/>
</dbReference>
<proteinExistence type="predicted"/>
<feature type="domain" description="Amidase" evidence="2">
    <location>
        <begin position="35"/>
        <end position="439"/>
    </location>
</feature>
<reference evidence="3" key="2">
    <citation type="journal article" date="2022" name="BMC Genomics">
        <title>Comparative genome analysis of mycobacteria focusing on tRNA and non-coding RNA.</title>
        <authorList>
            <person name="Behra P.R.K."/>
            <person name="Pettersson B.M.F."/>
            <person name="Ramesh M."/>
            <person name="Das S."/>
            <person name="Dasgupta S."/>
            <person name="Kirsebom L.A."/>
        </authorList>
    </citation>
    <scope>NUCLEOTIDE SEQUENCE</scope>
    <source>
        <strain evidence="3">DSM 44615</strain>
    </source>
</reference>
<gene>
    <name evidence="3" type="ORF">H7I41_02275</name>
</gene>
<evidence type="ECO:0000313" key="4">
    <source>
        <dbReference type="Proteomes" id="UP001140293"/>
    </source>
</evidence>